<reference evidence="2 3" key="1">
    <citation type="journal article" date="2017" name="Curr. Biol.">
        <title>Genome architecture and evolution of a unichromosomal asexual nematode.</title>
        <authorList>
            <person name="Fradin H."/>
            <person name="Zegar C."/>
            <person name="Gutwein M."/>
            <person name="Lucas J."/>
            <person name="Kovtun M."/>
            <person name="Corcoran D."/>
            <person name="Baugh L.R."/>
            <person name="Kiontke K."/>
            <person name="Gunsalus K."/>
            <person name="Fitch D.H."/>
            <person name="Piano F."/>
        </authorList>
    </citation>
    <scope>NUCLEOTIDE SEQUENCE [LARGE SCALE GENOMIC DNA]</scope>
    <source>
        <strain evidence="2">PF1309</strain>
    </source>
</reference>
<feature type="compositionally biased region" description="Basic and acidic residues" evidence="1">
    <location>
        <begin position="23"/>
        <end position="37"/>
    </location>
</feature>
<dbReference type="Proteomes" id="UP000218231">
    <property type="component" value="Unassembled WGS sequence"/>
</dbReference>
<feature type="compositionally biased region" description="Basic and acidic residues" evidence="1">
    <location>
        <begin position="93"/>
        <end position="104"/>
    </location>
</feature>
<accession>A0A2A2LCR6</accession>
<feature type="compositionally biased region" description="Basic and acidic residues" evidence="1">
    <location>
        <begin position="61"/>
        <end position="84"/>
    </location>
</feature>
<sequence length="411" mass="45929">MFTPPLVQSRSTSTLPKSASTSARKDESQERELKSNDAKQSLSLKLDAKTKNTPKSSKNAPVKEGRLMKTLARQDEAQSVESKKTTTGGKSKKSTDSTKKEVSAKKPRVQKRKYEKSPPTPVLPPNVRKVLNSWEETRKGTSRGSWLWMDAAEAIHAKGWIGTKLDAQPAHLSYTRQLNSIPLMPIPCNLNTVPRSYLGPGVCPRCTIGKLTNDNNSFIPDDEAPEDAPSSSFSLNAIMCYRCKKETNQEKLRFCINCCTAKRLIEPVEGGKFVIPSGKDQYYKFITLKRRLICGDCFFELDNEDDAVCGPVLKHRSMYISKLLLDPVIENRVVNGSTSDAELKQTGSKRKQSHAMEELEQRAKQMTISNVSERRAQHEEEGQAPSTETQTQSHWAVNLINAGKNWSNNVI</sequence>
<name>A0A2A2LCR6_9BILA</name>
<feature type="region of interest" description="Disordered" evidence="1">
    <location>
        <begin position="371"/>
        <end position="394"/>
    </location>
</feature>
<feature type="compositionally biased region" description="Polar residues" evidence="1">
    <location>
        <begin position="384"/>
        <end position="394"/>
    </location>
</feature>
<dbReference type="EMBL" id="LIAE01006898">
    <property type="protein sequence ID" value="PAV83989.1"/>
    <property type="molecule type" value="Genomic_DNA"/>
</dbReference>
<feature type="compositionally biased region" description="Basic and acidic residues" evidence="1">
    <location>
        <begin position="372"/>
        <end position="381"/>
    </location>
</feature>
<keyword evidence="3" id="KW-1185">Reference proteome</keyword>
<evidence type="ECO:0000313" key="3">
    <source>
        <dbReference type="Proteomes" id="UP000218231"/>
    </source>
</evidence>
<gene>
    <name evidence="2" type="ORF">WR25_17938</name>
</gene>
<feature type="region of interest" description="Disordered" evidence="1">
    <location>
        <begin position="1"/>
        <end position="126"/>
    </location>
</feature>
<proteinExistence type="predicted"/>
<evidence type="ECO:0000313" key="2">
    <source>
        <dbReference type="EMBL" id="PAV83989.1"/>
    </source>
</evidence>
<protein>
    <submittedName>
        <fullName evidence="2">Uncharacterized protein</fullName>
    </submittedName>
</protein>
<feature type="compositionally biased region" description="Basic residues" evidence="1">
    <location>
        <begin position="105"/>
        <end position="114"/>
    </location>
</feature>
<dbReference type="AlphaFoldDB" id="A0A2A2LCR6"/>
<comment type="caution">
    <text evidence="2">The sequence shown here is derived from an EMBL/GenBank/DDBJ whole genome shotgun (WGS) entry which is preliminary data.</text>
</comment>
<evidence type="ECO:0000256" key="1">
    <source>
        <dbReference type="SAM" id="MobiDB-lite"/>
    </source>
</evidence>
<organism evidence="2 3">
    <name type="scientific">Diploscapter pachys</name>
    <dbReference type="NCBI Taxonomy" id="2018661"/>
    <lineage>
        <taxon>Eukaryota</taxon>
        <taxon>Metazoa</taxon>
        <taxon>Ecdysozoa</taxon>
        <taxon>Nematoda</taxon>
        <taxon>Chromadorea</taxon>
        <taxon>Rhabditida</taxon>
        <taxon>Rhabditina</taxon>
        <taxon>Rhabditomorpha</taxon>
        <taxon>Rhabditoidea</taxon>
        <taxon>Rhabditidae</taxon>
        <taxon>Diploscapter</taxon>
    </lineage>
</organism>
<feature type="compositionally biased region" description="Polar residues" evidence="1">
    <location>
        <begin position="1"/>
        <end position="22"/>
    </location>
</feature>